<keyword evidence="2" id="KW-1185">Reference proteome</keyword>
<proteinExistence type="predicted"/>
<dbReference type="SUPFAM" id="SSF103088">
    <property type="entry name" value="OmpA-like"/>
    <property type="match status" value="1"/>
</dbReference>
<dbReference type="Proteomes" id="UP001596023">
    <property type="component" value="Unassembled WGS sequence"/>
</dbReference>
<dbReference type="InterPro" id="IPR036737">
    <property type="entry name" value="OmpA-like_sf"/>
</dbReference>
<dbReference type="Gene3D" id="3.30.1330.60">
    <property type="entry name" value="OmpA-like domain"/>
    <property type="match status" value="1"/>
</dbReference>
<accession>A0ABV9KUE1</accession>
<comment type="caution">
    <text evidence="1">The sequence shown here is derived from an EMBL/GenBank/DDBJ whole genome shotgun (WGS) entry which is preliminary data.</text>
</comment>
<reference evidence="2" key="1">
    <citation type="journal article" date="2019" name="Int. J. Syst. Evol. Microbiol.">
        <title>The Global Catalogue of Microorganisms (GCM) 10K type strain sequencing project: providing services to taxonomists for standard genome sequencing and annotation.</title>
        <authorList>
            <consortium name="The Broad Institute Genomics Platform"/>
            <consortium name="The Broad Institute Genome Sequencing Center for Infectious Disease"/>
            <person name="Wu L."/>
            <person name="Ma J."/>
        </authorList>
    </citation>
    <scope>NUCLEOTIDE SEQUENCE [LARGE SCALE GENOMIC DNA]</scope>
    <source>
        <strain evidence="2">CCUG 66188</strain>
    </source>
</reference>
<evidence type="ECO:0000313" key="1">
    <source>
        <dbReference type="EMBL" id="MFC4673281.1"/>
    </source>
</evidence>
<organism evidence="1 2">
    <name type="scientific">Dysgonomonas termitidis</name>
    <dbReference type="NCBI Taxonomy" id="1516126"/>
    <lineage>
        <taxon>Bacteria</taxon>
        <taxon>Pseudomonadati</taxon>
        <taxon>Bacteroidota</taxon>
        <taxon>Bacteroidia</taxon>
        <taxon>Bacteroidales</taxon>
        <taxon>Dysgonomonadaceae</taxon>
        <taxon>Dysgonomonas</taxon>
    </lineage>
</organism>
<protein>
    <recommendedName>
        <fullName evidence="3">DUF3868 domain-containing protein</fullName>
    </recommendedName>
</protein>
<sequence length="350" mass="39620">MKQYILTVFSFLISLSGFSQGLIIVDAREFGKRDDSLSVDLLIRINPLSIEAGQGLCISPQIEAGDSLLSLPPVIVLGENKRRVIARFNRDVADNSISARISNDTVLSYAAKVPYTSWMDSARLQVLQETSGYRGRNTLIAYRLNNGVKQHAVFHPEDIPLAVHPTSHKYAIKRRRDKAYMDFPADNSVILPGFMRNAIELAKIECNLREVQDNPDARLLGLYIEGYASPEGLYIHNERLAGERAHALKEYIKSRFSIDDNLLRVTSHGEDWEGLTEQVRASSLPQKDRILDIIATVPVAEGRESALMRLDKGVPYLRMLKEMFPALRRIEYRIDYEVKVYGEGKEEINE</sequence>
<gene>
    <name evidence="1" type="ORF">ACFO6W_06225</name>
</gene>
<name>A0ABV9KUE1_9BACT</name>
<dbReference type="RefSeq" id="WP_379994520.1">
    <property type="nucleotide sequence ID" value="NZ_JBHSGN010000050.1"/>
</dbReference>
<evidence type="ECO:0008006" key="3">
    <source>
        <dbReference type="Google" id="ProtNLM"/>
    </source>
</evidence>
<dbReference type="EMBL" id="JBHSGN010000050">
    <property type="protein sequence ID" value="MFC4673281.1"/>
    <property type="molecule type" value="Genomic_DNA"/>
</dbReference>
<evidence type="ECO:0000313" key="2">
    <source>
        <dbReference type="Proteomes" id="UP001596023"/>
    </source>
</evidence>